<evidence type="ECO:0000256" key="1">
    <source>
        <dbReference type="ARBA" id="ARBA00004141"/>
    </source>
</evidence>
<comment type="similarity">
    <text evidence="2">Belongs to the EamA transporter family.</text>
</comment>
<feature type="transmembrane region" description="Helical" evidence="6">
    <location>
        <begin position="92"/>
        <end position="109"/>
    </location>
</feature>
<dbReference type="SUPFAM" id="SSF103481">
    <property type="entry name" value="Multidrug resistance efflux transporter EmrE"/>
    <property type="match status" value="2"/>
</dbReference>
<dbReference type="InterPro" id="IPR050638">
    <property type="entry name" value="AA-Vitamin_Transporters"/>
</dbReference>
<feature type="transmembrane region" description="Helical" evidence="6">
    <location>
        <begin position="115"/>
        <end position="134"/>
    </location>
</feature>
<evidence type="ECO:0000256" key="6">
    <source>
        <dbReference type="SAM" id="Phobius"/>
    </source>
</evidence>
<keyword evidence="4 6" id="KW-1133">Transmembrane helix</keyword>
<feature type="transmembrane region" description="Helical" evidence="6">
    <location>
        <begin position="267"/>
        <end position="283"/>
    </location>
</feature>
<comment type="subcellular location">
    <subcellularLocation>
        <location evidence="1">Membrane</location>
        <topology evidence="1">Multi-pass membrane protein</topology>
    </subcellularLocation>
</comment>
<sequence>MTYIFLAVLCSVLVSVLLKLARRQQVDVGQAIAWNYVATSLLTAWIFHPSMAILQGPGVPWVGLIGLGVLLPAIFLALATSVRHAGIVRSDAAQRLSLLISLLAAFLLFGEAINATKLAGIVLGLVALFCMVWRSGGDNTGNGKEAWLWPVVVLAGFAAIDILFKHVAQAGTPFAVSLQAMFALALVVSFAIQIGRRLRGQMRFSLRSALGGLLLGLANFGNIVFYVRAHQALPQQPALVFSAMNLGVVALGALVGTLVFREKLSRLNFAGVALAVAAIALATRA</sequence>
<feature type="transmembrane region" description="Helical" evidence="6">
    <location>
        <begin position="59"/>
        <end position="80"/>
    </location>
</feature>
<evidence type="ECO:0000313" key="9">
    <source>
        <dbReference type="Proteomes" id="UP001620408"/>
    </source>
</evidence>
<dbReference type="EMBL" id="JADIKD010000006">
    <property type="protein sequence ID" value="MFK2916037.1"/>
    <property type="molecule type" value="Genomic_DNA"/>
</dbReference>
<feature type="transmembrane region" description="Helical" evidence="6">
    <location>
        <begin position="204"/>
        <end position="227"/>
    </location>
</feature>
<evidence type="ECO:0000256" key="2">
    <source>
        <dbReference type="ARBA" id="ARBA00007362"/>
    </source>
</evidence>
<feature type="domain" description="EamA" evidence="7">
    <location>
        <begin position="3"/>
        <end position="132"/>
    </location>
</feature>
<proteinExistence type="inferred from homology"/>
<dbReference type="Proteomes" id="UP001620408">
    <property type="component" value="Unassembled WGS sequence"/>
</dbReference>
<dbReference type="Pfam" id="PF00892">
    <property type="entry name" value="EamA"/>
    <property type="match status" value="1"/>
</dbReference>
<protein>
    <submittedName>
        <fullName evidence="8">EamA family transporter</fullName>
    </submittedName>
</protein>
<feature type="transmembrane region" description="Helical" evidence="6">
    <location>
        <begin position="170"/>
        <end position="192"/>
    </location>
</feature>
<reference evidence="8 9" key="1">
    <citation type="submission" date="2020-10" db="EMBL/GenBank/DDBJ databases">
        <title>Phylogeny of dyella-like bacteria.</title>
        <authorList>
            <person name="Fu J."/>
        </authorList>
    </citation>
    <scope>NUCLEOTIDE SEQUENCE [LARGE SCALE GENOMIC DNA]</scope>
    <source>
        <strain evidence="8 9">BB4</strain>
    </source>
</reference>
<gene>
    <name evidence="8" type="ORF">ISS97_02070</name>
</gene>
<evidence type="ECO:0000313" key="8">
    <source>
        <dbReference type="EMBL" id="MFK2916037.1"/>
    </source>
</evidence>
<accession>A0ABW8K364</accession>
<feature type="transmembrane region" description="Helical" evidence="6">
    <location>
        <begin position="239"/>
        <end position="260"/>
    </location>
</feature>
<dbReference type="InterPro" id="IPR000620">
    <property type="entry name" value="EamA_dom"/>
</dbReference>
<keyword evidence="3 6" id="KW-0812">Transmembrane</keyword>
<evidence type="ECO:0000259" key="7">
    <source>
        <dbReference type="Pfam" id="PF00892"/>
    </source>
</evidence>
<name>A0ABW8K364_9GAMM</name>
<keyword evidence="9" id="KW-1185">Reference proteome</keyword>
<evidence type="ECO:0000256" key="3">
    <source>
        <dbReference type="ARBA" id="ARBA00022692"/>
    </source>
</evidence>
<evidence type="ECO:0000256" key="4">
    <source>
        <dbReference type="ARBA" id="ARBA00022989"/>
    </source>
</evidence>
<dbReference type="RefSeq" id="WP_379984697.1">
    <property type="nucleotide sequence ID" value="NZ_JADIKD010000006.1"/>
</dbReference>
<feature type="transmembrane region" description="Helical" evidence="6">
    <location>
        <begin position="146"/>
        <end position="164"/>
    </location>
</feature>
<comment type="caution">
    <text evidence="8">The sequence shown here is derived from an EMBL/GenBank/DDBJ whole genome shotgun (WGS) entry which is preliminary data.</text>
</comment>
<dbReference type="InterPro" id="IPR037185">
    <property type="entry name" value="EmrE-like"/>
</dbReference>
<dbReference type="PANTHER" id="PTHR32322">
    <property type="entry name" value="INNER MEMBRANE TRANSPORTER"/>
    <property type="match status" value="1"/>
</dbReference>
<dbReference type="PANTHER" id="PTHR32322:SF2">
    <property type="entry name" value="EAMA DOMAIN-CONTAINING PROTEIN"/>
    <property type="match status" value="1"/>
</dbReference>
<keyword evidence="5 6" id="KW-0472">Membrane</keyword>
<organism evidence="8 9">
    <name type="scientific">Dyella koreensis</name>
    <dbReference type="NCBI Taxonomy" id="311235"/>
    <lineage>
        <taxon>Bacteria</taxon>
        <taxon>Pseudomonadati</taxon>
        <taxon>Pseudomonadota</taxon>
        <taxon>Gammaproteobacteria</taxon>
        <taxon>Lysobacterales</taxon>
        <taxon>Rhodanobacteraceae</taxon>
        <taxon>Dyella</taxon>
    </lineage>
</organism>
<evidence type="ECO:0000256" key="5">
    <source>
        <dbReference type="ARBA" id="ARBA00023136"/>
    </source>
</evidence>